<organism evidence="1 3">
    <name type="scientific">Aerococcus sanguinicola</name>
    <dbReference type="NCBI Taxonomy" id="119206"/>
    <lineage>
        <taxon>Bacteria</taxon>
        <taxon>Bacillati</taxon>
        <taxon>Bacillota</taxon>
        <taxon>Bacilli</taxon>
        <taxon>Lactobacillales</taxon>
        <taxon>Aerococcaceae</taxon>
        <taxon>Aerococcus</taxon>
    </lineage>
</organism>
<evidence type="ECO:0000313" key="3">
    <source>
        <dbReference type="Proteomes" id="UP000069912"/>
    </source>
</evidence>
<reference evidence="1 3" key="1">
    <citation type="journal article" date="2016" name="Genome Announc.">
        <title>Complete Genome Sequences of Aerococcus christensenii CCUG 28831T, Aerococcus sanguinicola CCUG 43001T, Aerococcus urinae CCUG 36881T, Aerococcus urinaeequi CCUG 28094T, Aerococcus urinaehominis CCUG 42038 BT, and Aerococcus viridans CCUG 4311T.</title>
        <authorList>
            <person name="Carkaci D."/>
            <person name="Dargis R."/>
            <person name="Nielsen X.C."/>
            <person name="Skovgaard O."/>
            <person name="Fuursted K."/>
            <person name="Christensen J.J."/>
        </authorList>
    </citation>
    <scope>NUCLEOTIDE SEQUENCE [LARGE SCALE GENOMIC DNA]</scope>
    <source>
        <strain evidence="1 3">CCUG43001</strain>
    </source>
</reference>
<protein>
    <submittedName>
        <fullName evidence="1">Uncharacterized protein</fullName>
    </submittedName>
</protein>
<accession>A0A0X8FBC6</accession>
<dbReference type="Proteomes" id="UP000069912">
    <property type="component" value="Chromosome"/>
</dbReference>
<keyword evidence="3" id="KW-1185">Reference proteome</keyword>
<name>A0A0X8FBC6_9LACT</name>
<dbReference type="KEGG" id="asan:AWM72_04565"/>
<dbReference type="EMBL" id="CP014160">
    <property type="protein sequence ID" value="AMB94080.1"/>
    <property type="molecule type" value="Genomic_DNA"/>
</dbReference>
<sequence>MFGYFMRRMVDLTAEPRTLVGFGRAEVAPLHKASPKTFSLLCRFAPEVHFYPRSLTPYLVGFDLADLE</sequence>
<dbReference type="EMBL" id="PKGY01000002">
    <property type="protein sequence ID" value="PKZ22170.1"/>
    <property type="molecule type" value="Genomic_DNA"/>
</dbReference>
<dbReference type="Proteomes" id="UP000234239">
    <property type="component" value="Unassembled WGS sequence"/>
</dbReference>
<proteinExistence type="predicted"/>
<reference evidence="3" key="2">
    <citation type="submission" date="2016-01" db="EMBL/GenBank/DDBJ databases">
        <title>Six Aerococcus type strain genome sequencing and assembly using PacBio and Illumina Hiseq.</title>
        <authorList>
            <person name="Carkaci D."/>
            <person name="Dargis R."/>
            <person name="Nielsen X.C."/>
            <person name="Skovgaard O."/>
            <person name="Fuursted K."/>
            <person name="Christensen J.J."/>
        </authorList>
    </citation>
    <scope>NUCLEOTIDE SEQUENCE [LARGE SCALE GENOMIC DNA]</scope>
    <source>
        <strain evidence="3">CCUG43001</strain>
    </source>
</reference>
<gene>
    <name evidence="1" type="ORF">AWM72_04565</name>
    <name evidence="2" type="ORF">CYJ28_03380</name>
</gene>
<evidence type="ECO:0000313" key="4">
    <source>
        <dbReference type="Proteomes" id="UP000234239"/>
    </source>
</evidence>
<dbReference type="AlphaFoldDB" id="A0A0X8FBC6"/>
<evidence type="ECO:0000313" key="1">
    <source>
        <dbReference type="EMBL" id="AMB94080.1"/>
    </source>
</evidence>
<reference evidence="2 4" key="3">
    <citation type="submission" date="2017-12" db="EMBL/GenBank/DDBJ databases">
        <title>Phylogenetic diversity of female urinary microbiome.</title>
        <authorList>
            <person name="Thomas-White K."/>
            <person name="Wolfe A.J."/>
        </authorList>
    </citation>
    <scope>NUCLEOTIDE SEQUENCE [LARGE SCALE GENOMIC DNA]</scope>
    <source>
        <strain evidence="2 4">UMB0139</strain>
    </source>
</reference>
<evidence type="ECO:0000313" key="2">
    <source>
        <dbReference type="EMBL" id="PKZ22170.1"/>
    </source>
</evidence>